<evidence type="ECO:0000313" key="4">
    <source>
        <dbReference type="Proteomes" id="UP000198999"/>
    </source>
</evidence>
<feature type="signal peptide" evidence="1">
    <location>
        <begin position="1"/>
        <end position="23"/>
    </location>
</feature>
<protein>
    <submittedName>
        <fullName evidence="3">Peptidase family S41</fullName>
    </submittedName>
</protein>
<evidence type="ECO:0000313" key="3">
    <source>
        <dbReference type="EMBL" id="SEP87093.1"/>
    </source>
</evidence>
<dbReference type="InterPro" id="IPR029045">
    <property type="entry name" value="ClpP/crotonase-like_dom_sf"/>
</dbReference>
<feature type="chain" id="PRO_5011548535" evidence="1">
    <location>
        <begin position="24"/>
        <end position="394"/>
    </location>
</feature>
<dbReference type="SUPFAM" id="SSF52096">
    <property type="entry name" value="ClpP/crotonase"/>
    <property type="match status" value="1"/>
</dbReference>
<dbReference type="EMBL" id="FOFN01000001">
    <property type="protein sequence ID" value="SEP87093.1"/>
    <property type="molecule type" value="Genomic_DNA"/>
</dbReference>
<keyword evidence="1" id="KW-0732">Signal</keyword>
<dbReference type="Gene3D" id="3.90.226.10">
    <property type="entry name" value="2-enoyl-CoA Hydratase, Chain A, domain 1"/>
    <property type="match status" value="2"/>
</dbReference>
<name>A0A1H9BEN0_9FLAO</name>
<dbReference type="GO" id="GO:0006508">
    <property type="term" value="P:proteolysis"/>
    <property type="evidence" value="ECO:0007669"/>
    <property type="project" value="InterPro"/>
</dbReference>
<dbReference type="RefSeq" id="WP_092575016.1">
    <property type="nucleotide sequence ID" value="NZ_FOFN01000001.1"/>
</dbReference>
<dbReference type="AlphaFoldDB" id="A0A1H9BEN0"/>
<dbReference type="InterPro" id="IPR005151">
    <property type="entry name" value="Tail-specific_protease"/>
</dbReference>
<sequence>MTKRFQFSILIVFNFLWVGAINAQSCNCSKDFDALDRLLQKTPAYKDSKATYQKTFQNLSSKLNTITSDYECLVLLNKLALAVNDNHINVFGMPESKGQYITNTTISLDSLKQELSKRPFTDIEGVYKLPSYVTLGVYKHNQDYIGIILESELENWNAGEIMYTLVPYGEDLMLAIFGQQKNKRMVAVSERIKNGMFLKLGLRKHQDIKPYHLAPSRDSLFIRKELNDKTTYIKAGSFDSFYPVLSDAEAFYKTLENSLSKENLIVDLRDNTGGGERNSDVLLEILTQYSASNNMFVLINHNTASNAEQFAVKLKKLPNTKILGDKTQGTLTYELKKNISNPLPCKKFVAIITSKRHKEYLPFESVGVAPDMYLKYDSDWIEQAVKIINRQLKY</sequence>
<accession>A0A1H9BEN0</accession>
<keyword evidence="4" id="KW-1185">Reference proteome</keyword>
<feature type="domain" description="Tail specific protease" evidence="2">
    <location>
        <begin position="289"/>
        <end position="372"/>
    </location>
</feature>
<proteinExistence type="predicted"/>
<evidence type="ECO:0000259" key="2">
    <source>
        <dbReference type="Pfam" id="PF03572"/>
    </source>
</evidence>
<dbReference type="Proteomes" id="UP000198999">
    <property type="component" value="Unassembled WGS sequence"/>
</dbReference>
<dbReference type="STRING" id="419940.SAMN05421824_0549"/>
<dbReference type="OrthoDB" id="2327485at2"/>
<organism evidence="3 4">
    <name type="scientific">Hyunsoonleella jejuensis</name>
    <dbReference type="NCBI Taxonomy" id="419940"/>
    <lineage>
        <taxon>Bacteria</taxon>
        <taxon>Pseudomonadati</taxon>
        <taxon>Bacteroidota</taxon>
        <taxon>Flavobacteriia</taxon>
        <taxon>Flavobacteriales</taxon>
        <taxon>Flavobacteriaceae</taxon>
    </lineage>
</organism>
<gene>
    <name evidence="3" type="ORF">SAMN05421824_0549</name>
</gene>
<dbReference type="Pfam" id="PF03572">
    <property type="entry name" value="Peptidase_S41"/>
    <property type="match status" value="1"/>
</dbReference>
<evidence type="ECO:0000256" key="1">
    <source>
        <dbReference type="SAM" id="SignalP"/>
    </source>
</evidence>
<dbReference type="GO" id="GO:0008236">
    <property type="term" value="F:serine-type peptidase activity"/>
    <property type="evidence" value="ECO:0007669"/>
    <property type="project" value="InterPro"/>
</dbReference>
<reference evidence="3 4" key="1">
    <citation type="submission" date="2016-10" db="EMBL/GenBank/DDBJ databases">
        <authorList>
            <person name="de Groot N.N."/>
        </authorList>
    </citation>
    <scope>NUCLEOTIDE SEQUENCE [LARGE SCALE GENOMIC DNA]</scope>
    <source>
        <strain evidence="3 4">DSM 21035</strain>
    </source>
</reference>